<protein>
    <submittedName>
        <fullName evidence="1">Uncharacterized protein</fullName>
    </submittedName>
</protein>
<accession>A0AA38CSP4</accession>
<dbReference type="Proteomes" id="UP001157161">
    <property type="component" value="Unassembled WGS sequence"/>
</dbReference>
<sequence length="135" mass="13711">MNVYATTTDLASAPWNLDLDERAAHALLTRATVKVRQLTLTAVYATDPDGRASDPAVVDALRDATCAQAAWFDETGDTGSGAAGRYNTMSLGSASLSGGGTGSGANTTAATAQFSPEAVSILQNAGLTQGGARSW</sequence>
<dbReference type="EMBL" id="BSUM01000001">
    <property type="protein sequence ID" value="GMA31599.1"/>
    <property type="molecule type" value="Genomic_DNA"/>
</dbReference>
<gene>
    <name evidence="1" type="ORF">GCM10025875_15910</name>
</gene>
<evidence type="ECO:0000313" key="1">
    <source>
        <dbReference type="EMBL" id="GMA31599.1"/>
    </source>
</evidence>
<proteinExistence type="predicted"/>
<organism evidence="1 2">
    <name type="scientific">Litorihabitans aurantiacus</name>
    <dbReference type="NCBI Taxonomy" id="1930061"/>
    <lineage>
        <taxon>Bacteria</taxon>
        <taxon>Bacillati</taxon>
        <taxon>Actinomycetota</taxon>
        <taxon>Actinomycetes</taxon>
        <taxon>Micrococcales</taxon>
        <taxon>Beutenbergiaceae</taxon>
        <taxon>Litorihabitans</taxon>
    </lineage>
</organism>
<reference evidence="1" key="2">
    <citation type="submission" date="2023-02" db="EMBL/GenBank/DDBJ databases">
        <authorList>
            <person name="Sun Q."/>
            <person name="Mori K."/>
        </authorList>
    </citation>
    <scope>NUCLEOTIDE SEQUENCE</scope>
    <source>
        <strain evidence="1">NBRC 112290</strain>
    </source>
</reference>
<keyword evidence="2" id="KW-1185">Reference proteome</keyword>
<evidence type="ECO:0000313" key="2">
    <source>
        <dbReference type="Proteomes" id="UP001157161"/>
    </source>
</evidence>
<dbReference type="AlphaFoldDB" id="A0AA38CSP4"/>
<reference evidence="1" key="1">
    <citation type="journal article" date="2014" name="Int. J. Syst. Evol. Microbiol.">
        <title>Complete genome sequence of Corynebacterium casei LMG S-19264T (=DSM 44701T), isolated from a smear-ripened cheese.</title>
        <authorList>
            <consortium name="US DOE Joint Genome Institute (JGI-PGF)"/>
            <person name="Walter F."/>
            <person name="Albersmeier A."/>
            <person name="Kalinowski J."/>
            <person name="Ruckert C."/>
        </authorList>
    </citation>
    <scope>NUCLEOTIDE SEQUENCE</scope>
    <source>
        <strain evidence="1">NBRC 112290</strain>
    </source>
</reference>
<dbReference type="RefSeq" id="WP_284250394.1">
    <property type="nucleotide sequence ID" value="NZ_BSUM01000001.1"/>
</dbReference>
<comment type="caution">
    <text evidence="1">The sequence shown here is derived from an EMBL/GenBank/DDBJ whole genome shotgun (WGS) entry which is preliminary data.</text>
</comment>
<name>A0AA38CSP4_9MICO</name>